<keyword evidence="3" id="KW-1185">Reference proteome</keyword>
<dbReference type="Proteomes" id="UP001229313">
    <property type="component" value="Chromosome"/>
</dbReference>
<organism evidence="2 3">
    <name type="scientific">Lysobacter yananisis</name>
    <dbReference type="NCBI Taxonomy" id="1003114"/>
    <lineage>
        <taxon>Bacteria</taxon>
        <taxon>Pseudomonadati</taxon>
        <taxon>Pseudomonadota</taxon>
        <taxon>Gammaproteobacteria</taxon>
        <taxon>Lysobacterales</taxon>
        <taxon>Lysobacteraceae</taxon>
        <taxon>Lysobacter</taxon>
    </lineage>
</organism>
<feature type="region of interest" description="Disordered" evidence="1">
    <location>
        <begin position="1"/>
        <end position="21"/>
    </location>
</feature>
<evidence type="ECO:0000313" key="3">
    <source>
        <dbReference type="Proteomes" id="UP001229313"/>
    </source>
</evidence>
<evidence type="ECO:0000256" key="1">
    <source>
        <dbReference type="SAM" id="MobiDB-lite"/>
    </source>
</evidence>
<accession>A0ABY9PC10</accession>
<reference evidence="2 3" key="1">
    <citation type="submission" date="2023-08" db="EMBL/GenBank/DDBJ databases">
        <title>The whole genome sequence of Lysobacter yananisis.</title>
        <authorList>
            <person name="Sun H."/>
        </authorList>
    </citation>
    <scope>NUCLEOTIDE SEQUENCE [LARGE SCALE GENOMIC DNA]</scope>
    <source>
        <strain evidence="2 3">SNNU513</strain>
    </source>
</reference>
<proteinExistence type="predicted"/>
<dbReference type="EMBL" id="CP133568">
    <property type="protein sequence ID" value="WMT04426.1"/>
    <property type="molecule type" value="Genomic_DNA"/>
</dbReference>
<gene>
    <name evidence="2" type="ORF">RDV84_06250</name>
</gene>
<evidence type="ECO:0000313" key="2">
    <source>
        <dbReference type="EMBL" id="WMT04426.1"/>
    </source>
</evidence>
<dbReference type="RefSeq" id="WP_138884504.1">
    <property type="nucleotide sequence ID" value="NZ_CP133568.1"/>
</dbReference>
<feature type="compositionally biased region" description="Basic residues" evidence="1">
    <location>
        <begin position="1"/>
        <end position="14"/>
    </location>
</feature>
<name>A0ABY9PC10_9GAMM</name>
<sequence length="155" mass="17314">MKNTKRRQPRRAARTPRQATRLHNSLEEKLLKLCTDIGWICGWREERLEQAPAARRSSRKRVMLGRALAVEIRMQEAEAFRPVEGAFVSSGRTANAQTEPATEASGSADIADDLQDELARLGRMGISADALVGALGNAKGRSFRRQLLEQRFLTL</sequence>
<protein>
    <submittedName>
        <fullName evidence="2">Uncharacterized protein</fullName>
    </submittedName>
</protein>